<sequence length="241" mass="25422">MELVDALAADGLVCVVGAGGKKTTLWRLAARHDRAVVTATVRIPIFDRHVARVEVTKDPVDAVGEADAWPLGLVPEREDDRYLGYDTETVAALAETDVPDAVLVKADGARMREFKAPDDAEPQVPAGTDTVLPVASAHVVGKPLTAEHVHRVERVAAITDLSPGEEIRPEHVAAVVTSPEGGLKDVPPGATVVPVINKVDDATDEAAARRIAAAILDAGTVDRVALTRMIADDPLVAVLER</sequence>
<evidence type="ECO:0000313" key="2">
    <source>
        <dbReference type="Proteomes" id="UP001597119"/>
    </source>
</evidence>
<keyword evidence="2" id="KW-1185">Reference proteome</keyword>
<name>A0ABD6CG42_9EURY</name>
<dbReference type="AlphaFoldDB" id="A0ABD6CG42"/>
<evidence type="ECO:0000313" key="1">
    <source>
        <dbReference type="EMBL" id="MFD1589175.1"/>
    </source>
</evidence>
<gene>
    <name evidence="1" type="primary">yqeC</name>
    <name evidence="1" type="ORF">ACFR9U_19525</name>
</gene>
<dbReference type="NCBIfam" id="TIGR03172">
    <property type="entry name" value="selenium cofactor biosynthesis protein YqeC"/>
    <property type="match status" value="1"/>
</dbReference>
<proteinExistence type="predicted"/>
<accession>A0ABD6CG42</accession>
<dbReference type="Pfam" id="PF19842">
    <property type="entry name" value="YqeC"/>
    <property type="match status" value="1"/>
</dbReference>
<reference evidence="1 2" key="1">
    <citation type="journal article" date="2019" name="Int. J. Syst. Evol. Microbiol.">
        <title>The Global Catalogue of Microorganisms (GCM) 10K type strain sequencing project: providing services to taxonomists for standard genome sequencing and annotation.</title>
        <authorList>
            <consortium name="The Broad Institute Genomics Platform"/>
            <consortium name="The Broad Institute Genome Sequencing Center for Infectious Disease"/>
            <person name="Wu L."/>
            <person name="Ma J."/>
        </authorList>
    </citation>
    <scope>NUCLEOTIDE SEQUENCE [LARGE SCALE GENOMIC DNA]</scope>
    <source>
        <strain evidence="1 2">CGMCC 1.12125</strain>
    </source>
</reference>
<protein>
    <submittedName>
        <fullName evidence="1">Selenium cofactor biosynthesis protein YqeC</fullName>
    </submittedName>
</protein>
<dbReference type="RefSeq" id="WP_247378822.1">
    <property type="nucleotide sequence ID" value="NZ_JALLGV010000005.1"/>
</dbReference>
<dbReference type="InterPro" id="IPR017587">
    <property type="entry name" value="YqeC"/>
</dbReference>
<dbReference type="Proteomes" id="UP001597119">
    <property type="component" value="Unassembled WGS sequence"/>
</dbReference>
<organism evidence="1 2">
    <name type="scientific">Halorientalis brevis</name>
    <dbReference type="NCBI Taxonomy" id="1126241"/>
    <lineage>
        <taxon>Archaea</taxon>
        <taxon>Methanobacteriati</taxon>
        <taxon>Methanobacteriota</taxon>
        <taxon>Stenosarchaea group</taxon>
        <taxon>Halobacteria</taxon>
        <taxon>Halobacteriales</taxon>
        <taxon>Haloarculaceae</taxon>
        <taxon>Halorientalis</taxon>
    </lineage>
</organism>
<dbReference type="EMBL" id="JBHUDJ010000014">
    <property type="protein sequence ID" value="MFD1589175.1"/>
    <property type="molecule type" value="Genomic_DNA"/>
</dbReference>
<comment type="caution">
    <text evidence="1">The sequence shown here is derived from an EMBL/GenBank/DDBJ whole genome shotgun (WGS) entry which is preliminary data.</text>
</comment>